<evidence type="ECO:0000256" key="1">
    <source>
        <dbReference type="SAM" id="MobiDB-lite"/>
    </source>
</evidence>
<organism evidence="2 3">
    <name type="scientific">Apiospora aurea</name>
    <dbReference type="NCBI Taxonomy" id="335848"/>
    <lineage>
        <taxon>Eukaryota</taxon>
        <taxon>Fungi</taxon>
        <taxon>Dikarya</taxon>
        <taxon>Ascomycota</taxon>
        <taxon>Pezizomycotina</taxon>
        <taxon>Sordariomycetes</taxon>
        <taxon>Xylariomycetidae</taxon>
        <taxon>Amphisphaeriales</taxon>
        <taxon>Apiosporaceae</taxon>
        <taxon>Apiospora</taxon>
    </lineage>
</organism>
<dbReference type="RefSeq" id="XP_066692666.1">
    <property type="nucleotide sequence ID" value="XM_066850428.1"/>
</dbReference>
<dbReference type="EMBL" id="JAQQWE010000010">
    <property type="protein sequence ID" value="KAK7937338.1"/>
    <property type="molecule type" value="Genomic_DNA"/>
</dbReference>
<keyword evidence="3" id="KW-1185">Reference proteome</keyword>
<name>A0ABR1PSD3_9PEZI</name>
<feature type="region of interest" description="Disordered" evidence="1">
    <location>
        <begin position="1"/>
        <end position="24"/>
    </location>
</feature>
<accession>A0ABR1PSD3</accession>
<protein>
    <submittedName>
        <fullName evidence="2">Uncharacterized protein</fullName>
    </submittedName>
</protein>
<sequence>MSRYPAPERGGGTHTSANTTCPAGHMPVAAGQILSAPGSTKRDVALLQDAPDDPLGLGQAVGAVRLVGNEDREALDTGLAFVVPGDLEDDDHLEAVAV</sequence>
<dbReference type="Proteomes" id="UP001391051">
    <property type="component" value="Unassembled WGS sequence"/>
</dbReference>
<proteinExistence type="predicted"/>
<dbReference type="GeneID" id="92083490"/>
<evidence type="ECO:0000313" key="3">
    <source>
        <dbReference type="Proteomes" id="UP001391051"/>
    </source>
</evidence>
<reference evidence="2 3" key="1">
    <citation type="submission" date="2023-01" db="EMBL/GenBank/DDBJ databases">
        <title>Analysis of 21 Apiospora genomes using comparative genomics revels a genus with tremendous synthesis potential of carbohydrate active enzymes and secondary metabolites.</title>
        <authorList>
            <person name="Sorensen T."/>
        </authorList>
    </citation>
    <scope>NUCLEOTIDE SEQUENCE [LARGE SCALE GENOMIC DNA]</scope>
    <source>
        <strain evidence="2 3">CBS 24483</strain>
    </source>
</reference>
<comment type="caution">
    <text evidence="2">The sequence shown here is derived from an EMBL/GenBank/DDBJ whole genome shotgun (WGS) entry which is preliminary data.</text>
</comment>
<evidence type="ECO:0000313" key="2">
    <source>
        <dbReference type="EMBL" id="KAK7937338.1"/>
    </source>
</evidence>
<gene>
    <name evidence="2" type="ORF">PG986_014206</name>
</gene>